<evidence type="ECO:0000256" key="1">
    <source>
        <dbReference type="SAM" id="MobiDB-lite"/>
    </source>
</evidence>
<feature type="signal peptide" evidence="2">
    <location>
        <begin position="1"/>
        <end position="21"/>
    </location>
</feature>
<feature type="chain" id="PRO_5021404868" evidence="2">
    <location>
        <begin position="22"/>
        <end position="280"/>
    </location>
</feature>
<dbReference type="OrthoDB" id="877750at2"/>
<keyword evidence="2" id="KW-0732">Signal</keyword>
<feature type="domain" description="DUF4476" evidence="3">
    <location>
        <begin position="186"/>
        <end position="274"/>
    </location>
</feature>
<dbReference type="EMBL" id="SRKZ01000007">
    <property type="protein sequence ID" value="TGD78039.1"/>
    <property type="molecule type" value="Genomic_DNA"/>
</dbReference>
<name>A0A4Z0MEY1_9BACT</name>
<comment type="caution">
    <text evidence="4">The sequence shown here is derived from an EMBL/GenBank/DDBJ whole genome shotgun (WGS) entry which is preliminary data.</text>
</comment>
<sequence>MKKAYLFCAALFFLVISGLQAAPANATFYSERGVPFQLIFDGRPLTRGGASQVALDRLTPGYHLAEFIIPAGYGRSINYRTQVFLDGGLESSFVLLTRNGFPPTLRKVAAVPIRGGYPPNAGGPNYPNGGYGTPYPGGSGPAGPAYPAPSPGYPAPGPGYPSGSSYPNNPSYPNSYPGNNPNYYVISPQDVTRLLQSVQRQSFDDNKLPILREALRESAVESEDLKRILSTLTFDRNRVELAKYAYPRVVDPQRFYQVYEAFDFQTSVQELQRFVEGYNR</sequence>
<dbReference type="RefSeq" id="WP_135532708.1">
    <property type="nucleotide sequence ID" value="NZ_SRKZ01000007.1"/>
</dbReference>
<dbReference type="InterPro" id="IPR028011">
    <property type="entry name" value="DUF4476"/>
</dbReference>
<keyword evidence="5" id="KW-1185">Reference proteome</keyword>
<evidence type="ECO:0000256" key="2">
    <source>
        <dbReference type="SAM" id="SignalP"/>
    </source>
</evidence>
<protein>
    <submittedName>
        <fullName evidence="4">DUF4476 domain-containing protein</fullName>
    </submittedName>
</protein>
<feature type="compositionally biased region" description="Low complexity" evidence="1">
    <location>
        <begin position="161"/>
        <end position="183"/>
    </location>
</feature>
<proteinExistence type="predicted"/>
<evidence type="ECO:0000259" key="3">
    <source>
        <dbReference type="Pfam" id="PF14771"/>
    </source>
</evidence>
<gene>
    <name evidence="4" type="ORF">EU557_22420</name>
</gene>
<evidence type="ECO:0000313" key="4">
    <source>
        <dbReference type="EMBL" id="TGD78039.1"/>
    </source>
</evidence>
<accession>A0A4Z0MEY1</accession>
<dbReference type="Pfam" id="PF14771">
    <property type="entry name" value="DUF4476"/>
    <property type="match status" value="1"/>
</dbReference>
<reference evidence="4 5" key="1">
    <citation type="submission" date="2019-04" db="EMBL/GenBank/DDBJ databases">
        <authorList>
            <person name="Feng G."/>
            <person name="Zhang J."/>
            <person name="Zhu H."/>
        </authorList>
    </citation>
    <scope>NUCLEOTIDE SEQUENCE [LARGE SCALE GENOMIC DNA]</scope>
    <source>
        <strain evidence="4 5">JCM 19491</strain>
    </source>
</reference>
<evidence type="ECO:0000313" key="5">
    <source>
        <dbReference type="Proteomes" id="UP000298284"/>
    </source>
</evidence>
<organism evidence="4 5">
    <name type="scientific">Hymenobacter wooponensis</name>
    <dbReference type="NCBI Taxonomy" id="1525360"/>
    <lineage>
        <taxon>Bacteria</taxon>
        <taxon>Pseudomonadati</taxon>
        <taxon>Bacteroidota</taxon>
        <taxon>Cytophagia</taxon>
        <taxon>Cytophagales</taxon>
        <taxon>Hymenobacteraceae</taxon>
        <taxon>Hymenobacter</taxon>
    </lineage>
</organism>
<feature type="region of interest" description="Disordered" evidence="1">
    <location>
        <begin position="160"/>
        <end position="183"/>
    </location>
</feature>
<dbReference type="AlphaFoldDB" id="A0A4Z0MEY1"/>
<dbReference type="Proteomes" id="UP000298284">
    <property type="component" value="Unassembled WGS sequence"/>
</dbReference>